<reference evidence="2" key="1">
    <citation type="journal article" date="2022" name="Mol. Ecol. Resour.">
        <title>The genomes of chicory, endive, great burdock and yacon provide insights into Asteraceae palaeo-polyploidization history and plant inulin production.</title>
        <authorList>
            <person name="Fan W."/>
            <person name="Wang S."/>
            <person name="Wang H."/>
            <person name="Wang A."/>
            <person name="Jiang F."/>
            <person name="Liu H."/>
            <person name="Zhao H."/>
            <person name="Xu D."/>
            <person name="Zhang Y."/>
        </authorList>
    </citation>
    <scope>NUCLEOTIDE SEQUENCE [LARGE SCALE GENOMIC DNA]</scope>
    <source>
        <strain evidence="2">cv. Yunnan</strain>
    </source>
</reference>
<keyword evidence="2" id="KW-1185">Reference proteome</keyword>
<name>A0ACB9E8H5_9ASTR</name>
<dbReference type="EMBL" id="CM042035">
    <property type="protein sequence ID" value="KAI3755160.1"/>
    <property type="molecule type" value="Genomic_DNA"/>
</dbReference>
<evidence type="ECO:0000313" key="2">
    <source>
        <dbReference type="Proteomes" id="UP001056120"/>
    </source>
</evidence>
<organism evidence="1 2">
    <name type="scientific">Smallanthus sonchifolius</name>
    <dbReference type="NCBI Taxonomy" id="185202"/>
    <lineage>
        <taxon>Eukaryota</taxon>
        <taxon>Viridiplantae</taxon>
        <taxon>Streptophyta</taxon>
        <taxon>Embryophyta</taxon>
        <taxon>Tracheophyta</taxon>
        <taxon>Spermatophyta</taxon>
        <taxon>Magnoliopsida</taxon>
        <taxon>eudicotyledons</taxon>
        <taxon>Gunneridae</taxon>
        <taxon>Pentapetalae</taxon>
        <taxon>asterids</taxon>
        <taxon>campanulids</taxon>
        <taxon>Asterales</taxon>
        <taxon>Asteraceae</taxon>
        <taxon>Asteroideae</taxon>
        <taxon>Heliantheae alliance</taxon>
        <taxon>Millerieae</taxon>
        <taxon>Smallanthus</taxon>
    </lineage>
</organism>
<comment type="caution">
    <text evidence="1">The sequence shown here is derived from an EMBL/GenBank/DDBJ whole genome shotgun (WGS) entry which is preliminary data.</text>
</comment>
<proteinExistence type="predicted"/>
<gene>
    <name evidence="1" type="ORF">L1987_54955</name>
</gene>
<reference evidence="1 2" key="2">
    <citation type="journal article" date="2022" name="Mol. Ecol. Resour.">
        <title>The genomes of chicory, endive, great burdock and yacon provide insights into Asteraceae paleo-polyploidization history and plant inulin production.</title>
        <authorList>
            <person name="Fan W."/>
            <person name="Wang S."/>
            <person name="Wang H."/>
            <person name="Wang A."/>
            <person name="Jiang F."/>
            <person name="Liu H."/>
            <person name="Zhao H."/>
            <person name="Xu D."/>
            <person name="Zhang Y."/>
        </authorList>
    </citation>
    <scope>NUCLEOTIDE SEQUENCE [LARGE SCALE GENOMIC DNA]</scope>
    <source>
        <strain evidence="2">cv. Yunnan</strain>
        <tissue evidence="1">Leaves</tissue>
    </source>
</reference>
<dbReference type="Proteomes" id="UP001056120">
    <property type="component" value="Linkage Group LG18"/>
</dbReference>
<evidence type="ECO:0000313" key="1">
    <source>
        <dbReference type="EMBL" id="KAI3755160.1"/>
    </source>
</evidence>
<sequence length="93" mass="10683">MGEASAHRIRIIRFSAFDAFSDCLRRLNRQPFDSTAAPAVSSLASSLQRTQSKPRPQRPTPETVHHPNRRRRRLLGHRFLISDSRCFRAAIDD</sequence>
<protein>
    <submittedName>
        <fullName evidence="1">Uncharacterized protein</fullName>
    </submittedName>
</protein>
<accession>A0ACB9E8H5</accession>